<dbReference type="GO" id="GO:0003887">
    <property type="term" value="F:DNA-directed DNA polymerase activity"/>
    <property type="evidence" value="ECO:0007669"/>
    <property type="project" value="UniProtKB-KW"/>
</dbReference>
<dbReference type="GO" id="GO:0006297">
    <property type="term" value="P:nucleotide-excision repair, DNA gap filling"/>
    <property type="evidence" value="ECO:0007669"/>
    <property type="project" value="TreeGrafter"/>
</dbReference>
<dbReference type="InterPro" id="IPR043502">
    <property type="entry name" value="DNA/RNA_pol_sf"/>
</dbReference>
<dbReference type="PANTHER" id="PTHR10322">
    <property type="entry name" value="DNA POLYMERASE CATALYTIC SUBUNIT"/>
    <property type="match status" value="1"/>
</dbReference>
<evidence type="ECO:0000256" key="2">
    <source>
        <dbReference type="ARBA" id="ARBA00022679"/>
    </source>
</evidence>
<dbReference type="InterPro" id="IPR036397">
    <property type="entry name" value="RNaseH_sf"/>
</dbReference>
<dbReference type="Gene3D" id="3.30.420.10">
    <property type="entry name" value="Ribonuclease H-like superfamily/Ribonuclease H"/>
    <property type="match status" value="1"/>
</dbReference>
<reference evidence="8" key="1">
    <citation type="submission" date="2013-04" db="EMBL/GenBank/DDBJ databases">
        <title>The Genome Sequence of Fonticula alba ATCC 38817.</title>
        <authorList>
            <consortium name="The Broad Institute Genomics Platform"/>
            <person name="Russ C."/>
            <person name="Cuomo C."/>
            <person name="Burger G."/>
            <person name="Gray M.W."/>
            <person name="Holland P.W.H."/>
            <person name="King N."/>
            <person name="Lang F.B.F."/>
            <person name="Roger A.J."/>
            <person name="Ruiz-Trillo I."/>
            <person name="Brown M."/>
            <person name="Walker B."/>
            <person name="Young S."/>
            <person name="Zeng Q."/>
            <person name="Gargeya S."/>
            <person name="Fitzgerald M."/>
            <person name="Haas B."/>
            <person name="Abouelleil A."/>
            <person name="Allen A.W."/>
            <person name="Alvarado L."/>
            <person name="Arachchi H.M."/>
            <person name="Berlin A.M."/>
            <person name="Chapman S.B."/>
            <person name="Gainer-Dewar J."/>
            <person name="Goldberg J."/>
            <person name="Griggs A."/>
            <person name="Gujja S."/>
            <person name="Hansen M."/>
            <person name="Howarth C."/>
            <person name="Imamovic A."/>
            <person name="Ireland A."/>
            <person name="Larimer J."/>
            <person name="McCowan C."/>
            <person name="Murphy C."/>
            <person name="Pearson M."/>
            <person name="Poon T.W."/>
            <person name="Priest M."/>
            <person name="Roberts A."/>
            <person name="Saif S."/>
            <person name="Shea T."/>
            <person name="Sisk P."/>
            <person name="Sykes S."/>
            <person name="Wortman J."/>
            <person name="Nusbaum C."/>
            <person name="Birren B."/>
        </authorList>
    </citation>
    <scope>NUCLEOTIDE SEQUENCE [LARGE SCALE GENOMIC DNA]</scope>
    <source>
        <strain evidence="8">ATCC 38817</strain>
    </source>
</reference>
<dbReference type="Pfam" id="PF00136">
    <property type="entry name" value="DNA_pol_B"/>
    <property type="match status" value="1"/>
</dbReference>
<evidence type="ECO:0000256" key="6">
    <source>
        <dbReference type="SAM" id="Phobius"/>
    </source>
</evidence>
<dbReference type="RefSeq" id="XP_009492267.1">
    <property type="nucleotide sequence ID" value="XM_009493992.1"/>
</dbReference>
<gene>
    <name evidence="8" type="ORF">H696_00157</name>
</gene>
<evidence type="ECO:0000256" key="5">
    <source>
        <dbReference type="SAM" id="MobiDB-lite"/>
    </source>
</evidence>
<keyword evidence="6" id="KW-0472">Membrane</keyword>
<dbReference type="GO" id="GO:0008296">
    <property type="term" value="F:3'-5'-DNA exonuclease activity"/>
    <property type="evidence" value="ECO:0007669"/>
    <property type="project" value="TreeGrafter"/>
</dbReference>
<feature type="region of interest" description="Disordered" evidence="5">
    <location>
        <begin position="157"/>
        <end position="191"/>
    </location>
</feature>
<feature type="compositionally biased region" description="Low complexity" evidence="5">
    <location>
        <begin position="157"/>
        <end position="166"/>
    </location>
</feature>
<keyword evidence="3" id="KW-0548">Nucleotidyltransferase</keyword>
<proteinExistence type="predicted"/>
<dbReference type="InterPro" id="IPR050240">
    <property type="entry name" value="DNA_pol_type-B"/>
</dbReference>
<dbReference type="SUPFAM" id="SSF56672">
    <property type="entry name" value="DNA/RNA polymerases"/>
    <property type="match status" value="1"/>
</dbReference>
<evidence type="ECO:0000259" key="7">
    <source>
        <dbReference type="Pfam" id="PF00136"/>
    </source>
</evidence>
<feature type="transmembrane region" description="Helical" evidence="6">
    <location>
        <begin position="319"/>
        <end position="339"/>
    </location>
</feature>
<dbReference type="GO" id="GO:0006287">
    <property type="term" value="P:base-excision repair, gap-filling"/>
    <property type="evidence" value="ECO:0007669"/>
    <property type="project" value="TreeGrafter"/>
</dbReference>
<evidence type="ECO:0000313" key="9">
    <source>
        <dbReference type="Proteomes" id="UP000030693"/>
    </source>
</evidence>
<dbReference type="eggNOG" id="KOG0969">
    <property type="taxonomic scope" value="Eukaryota"/>
</dbReference>
<dbReference type="OrthoDB" id="2414538at2759"/>
<dbReference type="PANTHER" id="PTHR10322:SF23">
    <property type="entry name" value="DNA POLYMERASE DELTA CATALYTIC SUBUNIT"/>
    <property type="match status" value="1"/>
</dbReference>
<dbReference type="GeneID" id="20524882"/>
<dbReference type="GO" id="GO:0003677">
    <property type="term" value="F:DNA binding"/>
    <property type="evidence" value="ECO:0007669"/>
    <property type="project" value="InterPro"/>
</dbReference>
<evidence type="ECO:0000256" key="3">
    <source>
        <dbReference type="ARBA" id="ARBA00022695"/>
    </source>
</evidence>
<feature type="domain" description="DNA-directed DNA polymerase family B multifunctional" evidence="7">
    <location>
        <begin position="83"/>
        <end position="149"/>
    </location>
</feature>
<dbReference type="Proteomes" id="UP000030693">
    <property type="component" value="Unassembled WGS sequence"/>
</dbReference>
<dbReference type="EC" id="2.7.7.7" evidence="1"/>
<dbReference type="InterPro" id="IPR012337">
    <property type="entry name" value="RNaseH-like_sf"/>
</dbReference>
<keyword evidence="2" id="KW-0808">Transferase</keyword>
<evidence type="ECO:0000256" key="4">
    <source>
        <dbReference type="ARBA" id="ARBA00022932"/>
    </source>
</evidence>
<dbReference type="STRING" id="691883.A0A058ZF36"/>
<organism evidence="8">
    <name type="scientific">Fonticula alba</name>
    <name type="common">Slime mold</name>
    <dbReference type="NCBI Taxonomy" id="691883"/>
    <lineage>
        <taxon>Eukaryota</taxon>
        <taxon>Rotosphaerida</taxon>
        <taxon>Fonticulaceae</taxon>
        <taxon>Fonticula</taxon>
    </lineage>
</organism>
<dbReference type="GO" id="GO:0043625">
    <property type="term" value="C:delta DNA polymerase complex"/>
    <property type="evidence" value="ECO:0007669"/>
    <property type="project" value="TreeGrafter"/>
</dbReference>
<feature type="transmembrane region" description="Helical" evidence="6">
    <location>
        <begin position="345"/>
        <end position="365"/>
    </location>
</feature>
<evidence type="ECO:0000256" key="1">
    <source>
        <dbReference type="ARBA" id="ARBA00012417"/>
    </source>
</evidence>
<keyword evidence="6" id="KW-0812">Transmembrane</keyword>
<evidence type="ECO:0000313" key="8">
    <source>
        <dbReference type="EMBL" id="KCV72566.1"/>
    </source>
</evidence>
<dbReference type="SUPFAM" id="SSF53098">
    <property type="entry name" value="Ribonuclease H-like"/>
    <property type="match status" value="1"/>
</dbReference>
<accession>A0A058ZF36</accession>
<dbReference type="InterPro" id="IPR006134">
    <property type="entry name" value="DNA-dir_DNA_pol_B_multi_dom"/>
</dbReference>
<sequence length="460" mass="50499">MLQVIQREYKLRSYSLNSVSIEFLGEQKEDVHHSIISDLQNGNSETRRRLAVYCLKDSDLPMRLMEKLMCVFNFVEMARVTGVPFTYLLTRGQQIKVVSQLFRKSLERDFLIPTLRVGGSGADEQYEGATVIEPERGYYSKPIATLDFSEQDSTAAAATPAAMTDAGRPGVAGTATSVASPPGPRTDGKKLGFFRDPRVTLGMVPLDRGFRAADVSMPISQDLWFYTKSNFQTFSTFTACLLPVLVLSYNSRFWRSAGTTSLQAMLQSCTLVPAVLPLAVLASQWLSTWSIESPAARLASVRSACLARYESLRRRRGDLISGLGVAVGVLCTPIITRQLTSSATLFRRVIFSGVVGGSVAAGLNLMDTMYREMRLARSLKHICEGQLVRSGAIPSSQQAVTIQQDREAGRAELAAATGEYPLAFVGMTTIERNALIEARLKEVRSDAAQMRPIAEAFGLY</sequence>
<dbReference type="EMBL" id="KB932201">
    <property type="protein sequence ID" value="KCV72566.1"/>
    <property type="molecule type" value="Genomic_DNA"/>
</dbReference>
<protein>
    <recommendedName>
        <fullName evidence="1">DNA-directed DNA polymerase</fullName>
        <ecNumber evidence="1">2.7.7.7</ecNumber>
    </recommendedName>
</protein>
<dbReference type="GO" id="GO:0000166">
    <property type="term" value="F:nucleotide binding"/>
    <property type="evidence" value="ECO:0007669"/>
    <property type="project" value="InterPro"/>
</dbReference>
<keyword evidence="9" id="KW-1185">Reference proteome</keyword>
<keyword evidence="6" id="KW-1133">Transmembrane helix</keyword>
<dbReference type="AlphaFoldDB" id="A0A058ZF36"/>
<name>A0A058ZF36_FONAL</name>
<keyword evidence="4" id="KW-0239">DNA-directed DNA polymerase</keyword>
<dbReference type="GO" id="GO:0045004">
    <property type="term" value="P:DNA replication proofreading"/>
    <property type="evidence" value="ECO:0007669"/>
    <property type="project" value="TreeGrafter"/>
</dbReference>